<dbReference type="CDD" id="cd09008">
    <property type="entry name" value="MTAN"/>
    <property type="match status" value="1"/>
</dbReference>
<accession>A0A8J2UB43</accession>
<dbReference type="GO" id="GO:0008782">
    <property type="term" value="F:adenosylhomocysteine nucleosidase activity"/>
    <property type="evidence" value="ECO:0007669"/>
    <property type="project" value="UniProtKB-EC"/>
</dbReference>
<dbReference type="NCBIfam" id="NF004079">
    <property type="entry name" value="PRK05584.1"/>
    <property type="match status" value="1"/>
</dbReference>
<dbReference type="GO" id="GO:0009164">
    <property type="term" value="P:nucleoside catabolic process"/>
    <property type="evidence" value="ECO:0007669"/>
    <property type="project" value="InterPro"/>
</dbReference>
<keyword evidence="6" id="KW-0732">Signal</keyword>
<dbReference type="InterPro" id="IPR000845">
    <property type="entry name" value="Nucleoside_phosphorylase_d"/>
</dbReference>
<evidence type="ECO:0000256" key="3">
    <source>
        <dbReference type="ARBA" id="ARBA00022605"/>
    </source>
</evidence>
<protein>
    <recommendedName>
        <fullName evidence="2">adenosylhomocysteine nucleosidase</fullName>
        <ecNumber evidence="2">3.2.2.9</ecNumber>
    </recommendedName>
</protein>
<dbReference type="UniPathway" id="UPA00904">
    <property type="reaction ID" value="UER00871"/>
</dbReference>
<keyword evidence="4" id="KW-0378">Hydrolase</keyword>
<reference evidence="8" key="1">
    <citation type="journal article" date="2014" name="Int. J. Syst. Evol. Microbiol.">
        <title>Complete genome sequence of Corynebacterium casei LMG S-19264T (=DSM 44701T), isolated from a smear-ripened cheese.</title>
        <authorList>
            <consortium name="US DOE Joint Genome Institute (JGI-PGF)"/>
            <person name="Walter F."/>
            <person name="Albersmeier A."/>
            <person name="Kalinowski J."/>
            <person name="Ruckert C."/>
        </authorList>
    </citation>
    <scope>NUCLEOTIDE SEQUENCE</scope>
    <source>
        <strain evidence="8">CGMCC 1.15448</strain>
    </source>
</reference>
<dbReference type="InterPro" id="IPR010049">
    <property type="entry name" value="MTA_SAH_Nsdase"/>
</dbReference>
<gene>
    <name evidence="8" type="primary">mtnN</name>
    <name evidence="8" type="ORF">GCM10011511_14370</name>
</gene>
<sequence length="279" mass="29883">MNKTILLLLVILQLATTPSQAQTTARPAGAQTTAILGAYGEEITLLLNAVENKKEIVIDHLHFTEGTLNGRKVVVALTGIGKVNAAITTTLVIDHFHPAEVLFSGIAGGVDPALSPGDLVIGNRLAYHDFGTLTDDSLKPDATRDPATTKKNPQYFPCNDTLVNIAENVSRHLALEKPIEGRPAPRIVTGAIVTGDVFVTSRSATRRFWQDMQAEATDMEGAAVAQTCWQQGVPFIVIRSLSDAADGEAEKDIARFYRAAAHNAAMLVIAITGELAHKR</sequence>
<evidence type="ECO:0000313" key="8">
    <source>
        <dbReference type="EMBL" id="GGA92124.1"/>
    </source>
</evidence>
<dbReference type="GO" id="GO:0005829">
    <property type="term" value="C:cytosol"/>
    <property type="evidence" value="ECO:0007669"/>
    <property type="project" value="TreeGrafter"/>
</dbReference>
<dbReference type="NCBIfam" id="TIGR01704">
    <property type="entry name" value="MTA_SAH-Nsdase"/>
    <property type="match status" value="1"/>
</dbReference>
<evidence type="ECO:0000256" key="4">
    <source>
        <dbReference type="ARBA" id="ARBA00022801"/>
    </source>
</evidence>
<dbReference type="Gene3D" id="3.40.50.1580">
    <property type="entry name" value="Nucleoside phosphorylase domain"/>
    <property type="match status" value="1"/>
</dbReference>
<dbReference type="PANTHER" id="PTHR46832:SF1">
    <property type="entry name" value="5'-METHYLTHIOADENOSINE_S-ADENOSYLHOMOCYSTEINE NUCLEOSIDASE"/>
    <property type="match status" value="1"/>
</dbReference>
<dbReference type="GO" id="GO:0019284">
    <property type="term" value="P:L-methionine salvage from S-adenosylmethionine"/>
    <property type="evidence" value="ECO:0007669"/>
    <property type="project" value="TreeGrafter"/>
</dbReference>
<name>A0A8J2UB43_9BACT</name>
<keyword evidence="3" id="KW-0028">Amino-acid biosynthesis</keyword>
<dbReference type="PANTHER" id="PTHR46832">
    <property type="entry name" value="5'-METHYLTHIOADENOSINE/S-ADENOSYLHOMOCYSTEINE NUCLEOSIDASE"/>
    <property type="match status" value="1"/>
</dbReference>
<comment type="caution">
    <text evidence="8">The sequence shown here is derived from an EMBL/GenBank/DDBJ whole genome shotgun (WGS) entry which is preliminary data.</text>
</comment>
<keyword evidence="5" id="KW-0486">Methionine biosynthesis</keyword>
<feature type="domain" description="Nucleoside phosphorylase" evidence="7">
    <location>
        <begin position="33"/>
        <end position="271"/>
    </location>
</feature>
<keyword evidence="9" id="KW-1185">Reference proteome</keyword>
<reference evidence="8" key="2">
    <citation type="submission" date="2020-09" db="EMBL/GenBank/DDBJ databases">
        <authorList>
            <person name="Sun Q."/>
            <person name="Zhou Y."/>
        </authorList>
    </citation>
    <scope>NUCLEOTIDE SEQUENCE</scope>
    <source>
        <strain evidence="8">CGMCC 1.15448</strain>
    </source>
</reference>
<dbReference type="GO" id="GO:0019509">
    <property type="term" value="P:L-methionine salvage from methylthioadenosine"/>
    <property type="evidence" value="ECO:0007669"/>
    <property type="project" value="UniProtKB-UniPathway"/>
</dbReference>
<dbReference type="EMBL" id="BMJC01000001">
    <property type="protein sequence ID" value="GGA92124.1"/>
    <property type="molecule type" value="Genomic_DNA"/>
</dbReference>
<dbReference type="SUPFAM" id="SSF53167">
    <property type="entry name" value="Purine and uridine phosphorylases"/>
    <property type="match status" value="1"/>
</dbReference>
<feature type="chain" id="PRO_5035205740" description="adenosylhomocysteine nucleosidase" evidence="6">
    <location>
        <begin position="22"/>
        <end position="279"/>
    </location>
</feature>
<evidence type="ECO:0000313" key="9">
    <source>
        <dbReference type="Proteomes" id="UP000607559"/>
    </source>
</evidence>
<dbReference type="EC" id="3.2.2.9" evidence="2"/>
<organism evidence="8 9">
    <name type="scientific">Puia dinghuensis</name>
    <dbReference type="NCBI Taxonomy" id="1792502"/>
    <lineage>
        <taxon>Bacteria</taxon>
        <taxon>Pseudomonadati</taxon>
        <taxon>Bacteroidota</taxon>
        <taxon>Chitinophagia</taxon>
        <taxon>Chitinophagales</taxon>
        <taxon>Chitinophagaceae</taxon>
        <taxon>Puia</taxon>
    </lineage>
</organism>
<dbReference type="AlphaFoldDB" id="A0A8J2UB43"/>
<dbReference type="Pfam" id="PF01048">
    <property type="entry name" value="PNP_UDP_1"/>
    <property type="match status" value="1"/>
</dbReference>
<proteinExistence type="predicted"/>
<evidence type="ECO:0000256" key="1">
    <source>
        <dbReference type="ARBA" id="ARBA00004945"/>
    </source>
</evidence>
<evidence type="ECO:0000259" key="7">
    <source>
        <dbReference type="Pfam" id="PF01048"/>
    </source>
</evidence>
<dbReference type="Proteomes" id="UP000607559">
    <property type="component" value="Unassembled WGS sequence"/>
</dbReference>
<dbReference type="InterPro" id="IPR035994">
    <property type="entry name" value="Nucleoside_phosphorylase_sf"/>
</dbReference>
<feature type="signal peptide" evidence="6">
    <location>
        <begin position="1"/>
        <end position="21"/>
    </location>
</feature>
<evidence type="ECO:0000256" key="5">
    <source>
        <dbReference type="ARBA" id="ARBA00023167"/>
    </source>
</evidence>
<evidence type="ECO:0000256" key="2">
    <source>
        <dbReference type="ARBA" id="ARBA00011974"/>
    </source>
</evidence>
<comment type="pathway">
    <text evidence="1">Amino-acid biosynthesis; L-methionine biosynthesis via salvage pathway; S-methyl-5-thio-alpha-D-ribose 1-phosphate from S-methyl-5'-thioadenosine (hydrolase route): step 1/2.</text>
</comment>
<evidence type="ECO:0000256" key="6">
    <source>
        <dbReference type="SAM" id="SignalP"/>
    </source>
</evidence>
<dbReference type="GO" id="GO:0008930">
    <property type="term" value="F:methylthioadenosine nucleosidase activity"/>
    <property type="evidence" value="ECO:0007669"/>
    <property type="project" value="InterPro"/>
</dbReference>
<dbReference type="RefSeq" id="WP_188929974.1">
    <property type="nucleotide sequence ID" value="NZ_BMJC01000001.1"/>
</dbReference>